<protein>
    <submittedName>
        <fullName evidence="2">Ca-activated chloride channel family protein</fullName>
    </submittedName>
</protein>
<evidence type="ECO:0000313" key="2">
    <source>
        <dbReference type="EMBL" id="SHE64747.1"/>
    </source>
</evidence>
<evidence type="ECO:0000259" key="1">
    <source>
        <dbReference type="PROSITE" id="PS50234"/>
    </source>
</evidence>
<dbReference type="EMBL" id="FQVC01000002">
    <property type="protein sequence ID" value="SHE64747.1"/>
    <property type="molecule type" value="Genomic_DNA"/>
</dbReference>
<proteinExistence type="predicted"/>
<dbReference type="OrthoDB" id="9783818at2"/>
<dbReference type="PROSITE" id="PS50234">
    <property type="entry name" value="VWFA"/>
    <property type="match status" value="1"/>
</dbReference>
<dbReference type="AlphaFoldDB" id="A0A1M4V775"/>
<organism evidence="2 3">
    <name type="scientific">Devosia limi DSM 17137</name>
    <dbReference type="NCBI Taxonomy" id="1121477"/>
    <lineage>
        <taxon>Bacteria</taxon>
        <taxon>Pseudomonadati</taxon>
        <taxon>Pseudomonadota</taxon>
        <taxon>Alphaproteobacteria</taxon>
        <taxon>Hyphomicrobiales</taxon>
        <taxon>Devosiaceae</taxon>
        <taxon>Devosia</taxon>
    </lineage>
</organism>
<gene>
    <name evidence="2" type="ORF">SAMN02745223_00778</name>
</gene>
<dbReference type="Proteomes" id="UP000184533">
    <property type="component" value="Unassembled WGS sequence"/>
</dbReference>
<dbReference type="Gene3D" id="3.40.50.410">
    <property type="entry name" value="von Willebrand factor, type A domain"/>
    <property type="match status" value="1"/>
</dbReference>
<dbReference type="InterPro" id="IPR036465">
    <property type="entry name" value="vWFA_dom_sf"/>
</dbReference>
<dbReference type="InterPro" id="IPR002035">
    <property type="entry name" value="VWF_A"/>
</dbReference>
<sequence>MKRLLGTLIFAAFTLAGLAGGALSQERMIIVMDGSGSMWGQIEGRAKLEIARDTVAEVLRGLPDERELGLIAYGHRQKGDCSDIELVVPASSNSAGAILDAVNSMRFLGKTPLTQAVREAAEALHYTEDQATVVLVTDGLETCEADPCALGKELAELGLNFTAHVVGFGLSREEGTAVSCLAENTGGRYIQASNARDLAAALNATVYGRTQPVPEPTSAPIAGLTAPDEAPIGSEIEVHWSVTDMVALDTIEIGAIGGEDHFAYVYASVGNPVSIQAPGEPGAYELRYVSADQHVVARRPITVTEAPVSLSAPDQAIAGQIVPVHWVGPDAAYDNIRVRLPGDDSYLAYAYVSDNNPVILSMPEKPGTYELTYVLNDTDTIAIRPIVVVPAGTSIPALPASLSAPLETEADSDVQVGWSGPGAADDYIMLRLPGSDSYVSYGYVRGNNPVTLATPSEPGDYELVYRFADGRELAQRSIGIVTAISASQADPVMDVTFATPAAYADLPVQWSAVPLPGQSLAPEAWAMNDHTIGPVTGSFEPGVYDVRGEGSGMTFTARVTVRSGAENHFVIAPATAAPPSAGKLKLEVAPPEREGMGEDTGYVCELAVPCPQNDPRSGLSFLLPAGWRTDIPIFYETAAGVGADVPSMTIFGPPQGAEIAEIVLNPRQWLAMNGPCVEVAMGLLCRFDTDEPANLAAFEILKTSLRFSQSRRS</sequence>
<accession>A0A1M4V775</accession>
<dbReference type="Pfam" id="PF13519">
    <property type="entry name" value="VWA_2"/>
    <property type="match status" value="1"/>
</dbReference>
<dbReference type="SMART" id="SM00327">
    <property type="entry name" value="VWA"/>
    <property type="match status" value="1"/>
</dbReference>
<dbReference type="SUPFAM" id="SSF53300">
    <property type="entry name" value="vWA-like"/>
    <property type="match status" value="1"/>
</dbReference>
<name>A0A1M4V775_9HYPH</name>
<reference evidence="2 3" key="1">
    <citation type="submission" date="2016-11" db="EMBL/GenBank/DDBJ databases">
        <authorList>
            <person name="Jaros S."/>
            <person name="Januszkiewicz K."/>
            <person name="Wedrychowicz H."/>
        </authorList>
    </citation>
    <scope>NUCLEOTIDE SEQUENCE [LARGE SCALE GENOMIC DNA]</scope>
    <source>
        <strain evidence="2 3">DSM 17137</strain>
    </source>
</reference>
<feature type="domain" description="VWFA" evidence="1">
    <location>
        <begin position="27"/>
        <end position="210"/>
    </location>
</feature>
<evidence type="ECO:0000313" key="3">
    <source>
        <dbReference type="Proteomes" id="UP000184533"/>
    </source>
</evidence>
<dbReference type="RefSeq" id="WP_052950727.1">
    <property type="nucleotide sequence ID" value="NZ_FQVC01000002.1"/>
</dbReference>